<gene>
    <name evidence="2" type="ORF">ACFQ3N_14730</name>
</gene>
<dbReference type="InterPro" id="IPR035255">
    <property type="entry name" value="DUF5348"/>
</dbReference>
<sequence length="72" mass="8904">MNKNRMRYDRIQDHWYVDLQGREYGLHCGERFELYIGRKAIPCRLELASKWYVIMENTQFDLREDDQYTVIL</sequence>
<reference evidence="3" key="1">
    <citation type="journal article" date="2019" name="Int. J. Syst. Evol. Microbiol.">
        <title>The Global Catalogue of Microorganisms (GCM) 10K type strain sequencing project: providing services to taxonomists for standard genome sequencing and annotation.</title>
        <authorList>
            <consortium name="The Broad Institute Genomics Platform"/>
            <consortium name="The Broad Institute Genome Sequencing Center for Infectious Disease"/>
            <person name="Wu L."/>
            <person name="Ma J."/>
        </authorList>
    </citation>
    <scope>NUCLEOTIDE SEQUENCE [LARGE SCALE GENOMIC DNA]</scope>
    <source>
        <strain evidence="3">CCUG 56754</strain>
    </source>
</reference>
<evidence type="ECO:0000259" key="1">
    <source>
        <dbReference type="Pfam" id="PF17295"/>
    </source>
</evidence>
<evidence type="ECO:0000313" key="3">
    <source>
        <dbReference type="Proteomes" id="UP001597040"/>
    </source>
</evidence>
<name>A0ABW3LNM8_9BACI</name>
<comment type="caution">
    <text evidence="2">The sequence shown here is derived from an EMBL/GenBank/DDBJ whole genome shotgun (WGS) entry which is preliminary data.</text>
</comment>
<dbReference type="Proteomes" id="UP001597040">
    <property type="component" value="Unassembled WGS sequence"/>
</dbReference>
<proteinExistence type="predicted"/>
<dbReference type="EMBL" id="JBHTKJ010000042">
    <property type="protein sequence ID" value="MFD1039642.1"/>
    <property type="molecule type" value="Genomic_DNA"/>
</dbReference>
<organism evidence="2 3">
    <name type="scientific">Virgibacillus byunsanensis</name>
    <dbReference type="NCBI Taxonomy" id="570945"/>
    <lineage>
        <taxon>Bacteria</taxon>
        <taxon>Bacillati</taxon>
        <taxon>Bacillota</taxon>
        <taxon>Bacilli</taxon>
        <taxon>Bacillales</taxon>
        <taxon>Bacillaceae</taxon>
        <taxon>Virgibacillus</taxon>
    </lineage>
</organism>
<dbReference type="Gene3D" id="2.40.10.390">
    <property type="match status" value="1"/>
</dbReference>
<feature type="domain" description="DUF5348" evidence="1">
    <location>
        <begin position="5"/>
        <end position="70"/>
    </location>
</feature>
<protein>
    <submittedName>
        <fullName evidence="2">DUF5348 domain-containing protein</fullName>
    </submittedName>
</protein>
<accession>A0ABW3LNM8</accession>
<evidence type="ECO:0000313" key="2">
    <source>
        <dbReference type="EMBL" id="MFD1039642.1"/>
    </source>
</evidence>
<keyword evidence="3" id="KW-1185">Reference proteome</keyword>
<dbReference type="Pfam" id="PF17295">
    <property type="entry name" value="DUF5348"/>
    <property type="match status" value="1"/>
</dbReference>
<dbReference type="RefSeq" id="WP_390363300.1">
    <property type="nucleotide sequence ID" value="NZ_JBHTKJ010000042.1"/>
</dbReference>